<dbReference type="Proteomes" id="UP000382577">
    <property type="component" value="Unassembled WGS sequence"/>
</dbReference>
<name>A0A5E4RK68_9BURK</name>
<sequence>MRWAAELTLLFGGIMLWGHLGVTYARPVPHFSTQSHGVSQSGQQRAVPAPSPRNPSKNAPSQADGTADRRNDDLPNTPPGRRPNGHMSAEDRRLLRQHIQDAVRELYSH</sequence>
<evidence type="ECO:0000256" key="1">
    <source>
        <dbReference type="SAM" id="MobiDB-lite"/>
    </source>
</evidence>
<organism evidence="2 3">
    <name type="scientific">Pandoraea fibrosis</name>
    <dbReference type="NCBI Taxonomy" id="1891094"/>
    <lineage>
        <taxon>Bacteria</taxon>
        <taxon>Pseudomonadati</taxon>
        <taxon>Pseudomonadota</taxon>
        <taxon>Betaproteobacteria</taxon>
        <taxon>Burkholderiales</taxon>
        <taxon>Burkholderiaceae</taxon>
        <taxon>Pandoraea</taxon>
    </lineage>
</organism>
<evidence type="ECO:0000313" key="2">
    <source>
        <dbReference type="EMBL" id="VVD63706.1"/>
    </source>
</evidence>
<feature type="compositionally biased region" description="Polar residues" evidence="1">
    <location>
        <begin position="54"/>
        <end position="64"/>
    </location>
</feature>
<protein>
    <submittedName>
        <fullName evidence="2">Uncharacterized protein</fullName>
    </submittedName>
</protein>
<evidence type="ECO:0000313" key="3">
    <source>
        <dbReference type="Proteomes" id="UP000382577"/>
    </source>
</evidence>
<dbReference type="AlphaFoldDB" id="A0A5E4RK68"/>
<dbReference type="RefSeq" id="WP_150598414.1">
    <property type="nucleotide sequence ID" value="NZ_CABPRW010000001.1"/>
</dbReference>
<feature type="compositionally biased region" description="Polar residues" evidence="1">
    <location>
        <begin position="31"/>
        <end position="44"/>
    </location>
</feature>
<feature type="region of interest" description="Disordered" evidence="1">
    <location>
        <begin position="29"/>
        <end position="94"/>
    </location>
</feature>
<proteinExistence type="predicted"/>
<reference evidence="2 3" key="1">
    <citation type="submission" date="2019-08" db="EMBL/GenBank/DDBJ databases">
        <authorList>
            <person name="Peeters C."/>
        </authorList>
    </citation>
    <scope>NUCLEOTIDE SEQUENCE [LARGE SCALE GENOMIC DNA]</scope>
    <source>
        <strain evidence="2 3">LMG 31113</strain>
    </source>
</reference>
<accession>A0A5E4RK68</accession>
<dbReference type="EMBL" id="CABPRW010000001">
    <property type="protein sequence ID" value="VVD63706.1"/>
    <property type="molecule type" value="Genomic_DNA"/>
</dbReference>
<dbReference type="OrthoDB" id="9132789at2"/>
<gene>
    <name evidence="2" type="ORF">PFI31113_00242</name>
</gene>